<dbReference type="CDD" id="cd17503">
    <property type="entry name" value="MFS_LmrB_MDR_like"/>
    <property type="match status" value="1"/>
</dbReference>
<dbReference type="InterPro" id="IPR020846">
    <property type="entry name" value="MFS_dom"/>
</dbReference>
<gene>
    <name evidence="9" type="ORF">SporoS204_03610</name>
</gene>
<evidence type="ECO:0000313" key="10">
    <source>
        <dbReference type="Proteomes" id="UP000192486"/>
    </source>
</evidence>
<feature type="transmembrane region" description="Helical" evidence="7">
    <location>
        <begin position="113"/>
        <end position="133"/>
    </location>
</feature>
<dbReference type="InterPro" id="IPR036259">
    <property type="entry name" value="MFS_trans_sf"/>
</dbReference>
<dbReference type="PROSITE" id="PS50850">
    <property type="entry name" value="MFS"/>
    <property type="match status" value="1"/>
</dbReference>
<evidence type="ECO:0000256" key="3">
    <source>
        <dbReference type="ARBA" id="ARBA00022475"/>
    </source>
</evidence>
<feature type="domain" description="Major facilitator superfamily (MFS) profile" evidence="8">
    <location>
        <begin position="15"/>
        <end position="461"/>
    </location>
</feature>
<evidence type="ECO:0000256" key="5">
    <source>
        <dbReference type="ARBA" id="ARBA00022989"/>
    </source>
</evidence>
<keyword evidence="4 7" id="KW-0812">Transmembrane</keyword>
<protein>
    <submittedName>
        <fullName evidence="9">Multidrug MFS transporter</fullName>
    </submittedName>
</protein>
<keyword evidence="5 7" id="KW-1133">Transmembrane helix</keyword>
<name>A0ABM6JSZ3_SPOUR</name>
<keyword evidence="10" id="KW-1185">Reference proteome</keyword>
<evidence type="ECO:0000259" key="8">
    <source>
        <dbReference type="PROSITE" id="PS50850"/>
    </source>
</evidence>
<dbReference type="InterPro" id="IPR011701">
    <property type="entry name" value="MFS"/>
</dbReference>
<dbReference type="Gene3D" id="1.20.1250.20">
    <property type="entry name" value="MFS general substrate transporter like domains"/>
    <property type="match status" value="1"/>
</dbReference>
<dbReference type="PANTHER" id="PTHR42718">
    <property type="entry name" value="MAJOR FACILITATOR SUPERFAMILY MULTIDRUG TRANSPORTER MFSC"/>
    <property type="match status" value="1"/>
</dbReference>
<feature type="transmembrane region" description="Helical" evidence="7">
    <location>
        <begin position="333"/>
        <end position="352"/>
    </location>
</feature>
<dbReference type="InterPro" id="IPR004638">
    <property type="entry name" value="EmrB-like"/>
</dbReference>
<feature type="transmembrane region" description="Helical" evidence="7">
    <location>
        <begin position="268"/>
        <end position="293"/>
    </location>
</feature>
<dbReference type="Pfam" id="PF07690">
    <property type="entry name" value="MFS_1"/>
    <property type="match status" value="1"/>
</dbReference>
<feature type="transmembrane region" description="Helical" evidence="7">
    <location>
        <begin position="81"/>
        <end position="107"/>
    </location>
</feature>
<evidence type="ECO:0000256" key="2">
    <source>
        <dbReference type="ARBA" id="ARBA00022448"/>
    </source>
</evidence>
<evidence type="ECO:0000256" key="4">
    <source>
        <dbReference type="ARBA" id="ARBA00022692"/>
    </source>
</evidence>
<evidence type="ECO:0000313" key="9">
    <source>
        <dbReference type="EMBL" id="ARF13347.1"/>
    </source>
</evidence>
<evidence type="ECO:0000256" key="6">
    <source>
        <dbReference type="ARBA" id="ARBA00023136"/>
    </source>
</evidence>
<feature type="transmembrane region" description="Helical" evidence="7">
    <location>
        <begin position="201"/>
        <end position="222"/>
    </location>
</feature>
<reference evidence="9 10" key="1">
    <citation type="submission" date="2016-04" db="EMBL/GenBank/DDBJ databases">
        <title>Comparative Genomics and Epigenetics of Sporosarcina ureae.</title>
        <authorList>
            <person name="Oliver A.S."/>
            <person name="Cooper K.K."/>
        </authorList>
    </citation>
    <scope>NUCLEOTIDE SEQUENCE [LARGE SCALE GENOMIC DNA]</scope>
    <source>
        <strain evidence="9 10">S204</strain>
    </source>
</reference>
<sequence length="468" mass="50800">MVNSQKFDFKKNLPLMIVLLSGAFITILNQTLLATALPPIMIDLRISESTVQWLQSIFMLVNGIMIPITAFFIGKFTTRRLFLTAMSIFALGTLIAATSPNFSILLIGRVLQGAGAGIMMPLLQTIMFLLFPIEQRGKAMGYFGLVIAFAPAIGPSLSGYLVDQFPWRSVFYVVLPFALLNIVAAYFLLKNVTKLTNPKMDYLSIVLSTFGFGGLLYGFSIAGNTGWLHSNVLISLIVGAISLAWFILRQLKLEQPILEFKVFKYGVFTLATSLGMIVFASMIASTVILPLFMQTMLGFNALHSGLMLLPGAIVMGIMNPVTGTIFDKYGAKWLLLSGFTILTVTTFMFANLSVDTTFTYLAILNAVRMFGIAMIMMPSTTLGLNQLPTHLISHGTAMNNTFRQISGSIGTAALVTVMITSDLDNGTIAGQIQGVNTAFLVSGCISIVGLLLALLIKNPQLKDTDAEV</sequence>
<feature type="transmembrane region" description="Helical" evidence="7">
    <location>
        <begin position="12"/>
        <end position="33"/>
    </location>
</feature>
<feature type="transmembrane region" description="Helical" evidence="7">
    <location>
        <begin position="435"/>
        <end position="456"/>
    </location>
</feature>
<feature type="transmembrane region" description="Helical" evidence="7">
    <location>
        <begin position="53"/>
        <end position="74"/>
    </location>
</feature>
<dbReference type="SUPFAM" id="SSF103473">
    <property type="entry name" value="MFS general substrate transporter"/>
    <property type="match status" value="1"/>
</dbReference>
<evidence type="ECO:0000256" key="7">
    <source>
        <dbReference type="SAM" id="Phobius"/>
    </source>
</evidence>
<keyword evidence="6 7" id="KW-0472">Membrane</keyword>
<proteinExistence type="predicted"/>
<feature type="transmembrane region" description="Helical" evidence="7">
    <location>
        <begin position="170"/>
        <end position="189"/>
    </location>
</feature>
<dbReference type="Gene3D" id="1.20.1720.10">
    <property type="entry name" value="Multidrug resistance protein D"/>
    <property type="match status" value="1"/>
</dbReference>
<comment type="subcellular location">
    <subcellularLocation>
        <location evidence="1">Cell membrane</location>
        <topology evidence="1">Multi-pass membrane protein</topology>
    </subcellularLocation>
</comment>
<dbReference type="EMBL" id="CP015108">
    <property type="protein sequence ID" value="ARF13347.1"/>
    <property type="molecule type" value="Genomic_DNA"/>
</dbReference>
<evidence type="ECO:0000256" key="1">
    <source>
        <dbReference type="ARBA" id="ARBA00004651"/>
    </source>
</evidence>
<feature type="transmembrane region" description="Helical" evidence="7">
    <location>
        <begin position="140"/>
        <end position="158"/>
    </location>
</feature>
<dbReference type="PANTHER" id="PTHR42718:SF24">
    <property type="entry name" value="MAJOR FACILITATOR SUPERFAMILY (MFS) PROFILE DOMAIN-CONTAINING PROTEIN"/>
    <property type="match status" value="1"/>
</dbReference>
<dbReference type="PRINTS" id="PR01036">
    <property type="entry name" value="TCRTETB"/>
</dbReference>
<keyword evidence="3" id="KW-1003">Cell membrane</keyword>
<organism evidence="9 10">
    <name type="scientific">Sporosarcina ureae</name>
    <dbReference type="NCBI Taxonomy" id="1571"/>
    <lineage>
        <taxon>Bacteria</taxon>
        <taxon>Bacillati</taxon>
        <taxon>Bacillota</taxon>
        <taxon>Bacilli</taxon>
        <taxon>Bacillales</taxon>
        <taxon>Caryophanaceae</taxon>
        <taxon>Sporosarcina</taxon>
    </lineage>
</organism>
<feature type="transmembrane region" description="Helical" evidence="7">
    <location>
        <begin position="305"/>
        <end position="326"/>
    </location>
</feature>
<keyword evidence="2" id="KW-0813">Transport</keyword>
<feature type="transmembrane region" description="Helical" evidence="7">
    <location>
        <begin position="358"/>
        <end position="384"/>
    </location>
</feature>
<dbReference type="RefSeq" id="WP_029052791.1">
    <property type="nucleotide sequence ID" value="NZ_CP015108.1"/>
</dbReference>
<dbReference type="NCBIfam" id="TIGR00711">
    <property type="entry name" value="efflux_EmrB"/>
    <property type="match status" value="1"/>
</dbReference>
<dbReference type="Proteomes" id="UP000192486">
    <property type="component" value="Chromosome"/>
</dbReference>
<accession>A0ABM6JSZ3</accession>
<feature type="transmembrane region" description="Helical" evidence="7">
    <location>
        <begin position="405"/>
        <end position="423"/>
    </location>
</feature>
<feature type="transmembrane region" description="Helical" evidence="7">
    <location>
        <begin position="228"/>
        <end position="248"/>
    </location>
</feature>